<feature type="region of interest" description="Disordered" evidence="1">
    <location>
        <begin position="55"/>
        <end position="75"/>
    </location>
</feature>
<evidence type="ECO:0000313" key="2">
    <source>
        <dbReference type="EMBL" id="KMQ89290.1"/>
    </source>
</evidence>
<sequence length="155" mass="17824">MLEAKGLPRFLWAEVVNTAVYIINRIATSQVEKATPYEVWHVGENEIFIDARSSLDKNDGASSTGNGRPQLRNRQLIRPPEKLEAHFVEFHEPKTYSKAVSEKNATEWQNAIREELDAYEKNGTWSIVQLPAEKRTIDSRWVFKVKRSPSGDIQR</sequence>
<dbReference type="OrthoDB" id="413361at2759"/>
<proteinExistence type="predicted"/>
<dbReference type="EMBL" id="LBMM01007932">
    <property type="protein sequence ID" value="KMQ89290.1"/>
    <property type="molecule type" value="Genomic_DNA"/>
</dbReference>
<dbReference type="SUPFAM" id="SSF53098">
    <property type="entry name" value="Ribonuclease H-like"/>
    <property type="match status" value="1"/>
</dbReference>
<protein>
    <submittedName>
        <fullName evidence="2">Retrotransposon unclassified</fullName>
    </submittedName>
</protein>
<dbReference type="AlphaFoldDB" id="A0A0J7N9D9"/>
<dbReference type="STRING" id="67767.A0A0J7N9D9"/>
<gene>
    <name evidence="2" type="ORF">RF55_11090</name>
</gene>
<dbReference type="PaxDb" id="67767-A0A0J7N9D9"/>
<dbReference type="Proteomes" id="UP000036403">
    <property type="component" value="Unassembled WGS sequence"/>
</dbReference>
<evidence type="ECO:0000313" key="3">
    <source>
        <dbReference type="Proteomes" id="UP000036403"/>
    </source>
</evidence>
<evidence type="ECO:0000256" key="1">
    <source>
        <dbReference type="SAM" id="MobiDB-lite"/>
    </source>
</evidence>
<accession>A0A0J7N9D9</accession>
<dbReference type="InterPro" id="IPR012337">
    <property type="entry name" value="RNaseH-like_sf"/>
</dbReference>
<comment type="caution">
    <text evidence="2">The sequence shown here is derived from an EMBL/GenBank/DDBJ whole genome shotgun (WGS) entry which is preliminary data.</text>
</comment>
<name>A0A0J7N9D9_LASNI</name>
<organism evidence="2 3">
    <name type="scientific">Lasius niger</name>
    <name type="common">Black garden ant</name>
    <dbReference type="NCBI Taxonomy" id="67767"/>
    <lineage>
        <taxon>Eukaryota</taxon>
        <taxon>Metazoa</taxon>
        <taxon>Ecdysozoa</taxon>
        <taxon>Arthropoda</taxon>
        <taxon>Hexapoda</taxon>
        <taxon>Insecta</taxon>
        <taxon>Pterygota</taxon>
        <taxon>Neoptera</taxon>
        <taxon>Endopterygota</taxon>
        <taxon>Hymenoptera</taxon>
        <taxon>Apocrita</taxon>
        <taxon>Aculeata</taxon>
        <taxon>Formicoidea</taxon>
        <taxon>Formicidae</taxon>
        <taxon>Formicinae</taxon>
        <taxon>Lasius</taxon>
        <taxon>Lasius</taxon>
    </lineage>
</organism>
<keyword evidence="3" id="KW-1185">Reference proteome</keyword>
<reference evidence="2 3" key="1">
    <citation type="submission" date="2015-04" db="EMBL/GenBank/DDBJ databases">
        <title>Lasius niger genome sequencing.</title>
        <authorList>
            <person name="Konorov E.A."/>
            <person name="Nikitin M.A."/>
            <person name="Kirill M.V."/>
            <person name="Chang P."/>
        </authorList>
    </citation>
    <scope>NUCLEOTIDE SEQUENCE [LARGE SCALE GENOMIC DNA]</scope>
    <source>
        <tissue evidence="2">Whole</tissue>
    </source>
</reference>